<reference evidence="1 2" key="1">
    <citation type="submission" date="2016-09" db="EMBL/GenBank/DDBJ databases">
        <authorList>
            <person name="Capua I."/>
            <person name="De Benedictis P."/>
            <person name="Joannis T."/>
            <person name="Lombin L.H."/>
            <person name="Cattoli G."/>
        </authorList>
    </citation>
    <scope>NUCLEOTIDE SEQUENCE [LARGE SCALE GENOMIC DNA]</scope>
    <source>
        <strain evidence="1 2">A7P-90m</strain>
    </source>
</reference>
<gene>
    <name evidence="1" type="ORF">SAMN05216323_10044</name>
</gene>
<accession>A0A1G6GT66</accession>
<dbReference type="AlphaFoldDB" id="A0A1G6GT66"/>
<dbReference type="STRING" id="1640674.SAMN05216323_10044"/>
<proteinExistence type="predicted"/>
<dbReference type="EMBL" id="FMYP01000004">
    <property type="protein sequence ID" value="SDB85252.1"/>
    <property type="molecule type" value="Genomic_DNA"/>
</dbReference>
<evidence type="ECO:0000313" key="2">
    <source>
        <dbReference type="Proteomes" id="UP000199452"/>
    </source>
</evidence>
<keyword evidence="2" id="KW-1185">Reference proteome</keyword>
<organism evidence="1 2">
    <name type="scientific">Williamwhitmania taraxaci</name>
    <dbReference type="NCBI Taxonomy" id="1640674"/>
    <lineage>
        <taxon>Bacteria</taxon>
        <taxon>Pseudomonadati</taxon>
        <taxon>Bacteroidota</taxon>
        <taxon>Bacteroidia</taxon>
        <taxon>Bacteroidales</taxon>
        <taxon>Williamwhitmaniaceae</taxon>
        <taxon>Williamwhitmania</taxon>
    </lineage>
</organism>
<evidence type="ECO:0000313" key="1">
    <source>
        <dbReference type="EMBL" id="SDB85252.1"/>
    </source>
</evidence>
<dbReference type="Proteomes" id="UP000199452">
    <property type="component" value="Unassembled WGS sequence"/>
</dbReference>
<sequence length="48" mass="5387">MRKEAVGHGSFAIFEKKCLIIPCIAKEDTRLSIHNSPLSKINHLVDLI</sequence>
<name>A0A1G6GT66_9BACT</name>
<protein>
    <submittedName>
        <fullName evidence="1">Uncharacterized protein</fullName>
    </submittedName>
</protein>